<evidence type="ECO:0000313" key="2">
    <source>
        <dbReference type="Proteomes" id="UP000248214"/>
    </source>
</evidence>
<evidence type="ECO:0000313" key="1">
    <source>
        <dbReference type="EMBL" id="PYZ92601.1"/>
    </source>
</evidence>
<dbReference type="EMBL" id="PDOD01000003">
    <property type="protein sequence ID" value="PYZ92601.1"/>
    <property type="molecule type" value="Genomic_DNA"/>
</dbReference>
<comment type="caution">
    <text evidence="1">The sequence shown here is derived from an EMBL/GenBank/DDBJ whole genome shotgun (WGS) entry which is preliminary data.</text>
</comment>
<proteinExistence type="predicted"/>
<dbReference type="AlphaFoldDB" id="A0A323TBM6"/>
<organism evidence="1 2">
    <name type="scientific">Salipaludibacillus keqinensis</name>
    <dbReference type="NCBI Taxonomy" id="2045207"/>
    <lineage>
        <taxon>Bacteria</taxon>
        <taxon>Bacillati</taxon>
        <taxon>Bacillota</taxon>
        <taxon>Bacilli</taxon>
        <taxon>Bacillales</taxon>
        <taxon>Bacillaceae</taxon>
    </lineage>
</organism>
<gene>
    <name evidence="1" type="ORF">CR194_13095</name>
</gene>
<keyword evidence="2" id="KW-1185">Reference proteome</keyword>
<accession>A0A323TBM6</accession>
<reference evidence="1 2" key="1">
    <citation type="submission" date="2017-10" db="EMBL/GenBank/DDBJ databases">
        <title>Bacillus sp. nov., a halophilic bacterium isolated from a Keqin Lake.</title>
        <authorList>
            <person name="Wang H."/>
        </authorList>
    </citation>
    <scope>NUCLEOTIDE SEQUENCE [LARGE SCALE GENOMIC DNA]</scope>
    <source>
        <strain evidence="1 2">KQ-12</strain>
    </source>
</reference>
<sequence>MRNFFHAAQSKFESIKVSSFSINLSSDKLTNLAREHLPPNDMKFFQEKSPYIIYNYQRFVVNINQVPYVQKSPLGKVKNYLIDRYWAA</sequence>
<dbReference type="Proteomes" id="UP000248214">
    <property type="component" value="Unassembled WGS sequence"/>
</dbReference>
<protein>
    <submittedName>
        <fullName evidence="1">Uncharacterized protein</fullName>
    </submittedName>
</protein>
<name>A0A323TBM6_9BACI</name>